<dbReference type="Proteomes" id="UP000245845">
    <property type="component" value="Unassembled WGS sequence"/>
</dbReference>
<dbReference type="InterPro" id="IPR037401">
    <property type="entry name" value="SnoaL-like"/>
</dbReference>
<proteinExistence type="predicted"/>
<dbReference type="AlphaFoldDB" id="A0A2Y9BHR9"/>
<dbReference type="OrthoDB" id="9809318at2"/>
<dbReference type="Gene3D" id="2.40.50.1020">
    <property type="entry name" value="LytTr DNA-binding domain"/>
    <property type="match status" value="1"/>
</dbReference>
<sequence>MGKPIITESEIIQMTLENVRSFYQRNPDITISPMTDNFMWIGSNDFQWCQSLEEFNLITKKEFNESPVTLSDEEYHLLFHERNVWIVYGRYKATTMLRDGSVIHAHVRGTYVWRRIDGEIKLAHVHGSHAQDIPLNQLLPPPEPLTADTDYFEYMKRMDTVKANEKKLSFRDKDKNHRYLLPSEILYMKSALQWTIVHTITGSFQIIGLLADHEPEMPDTFCRIHKSYLVNSMYIASIRRYKAVLKNGEELPVSKERYMNLKRYLEDKKSDAVV</sequence>
<dbReference type="Gene3D" id="3.10.450.50">
    <property type="match status" value="1"/>
</dbReference>
<dbReference type="SUPFAM" id="SSF54427">
    <property type="entry name" value="NTF2-like"/>
    <property type="match status" value="1"/>
</dbReference>
<dbReference type="GO" id="GO:0000156">
    <property type="term" value="F:phosphorelay response regulator activity"/>
    <property type="evidence" value="ECO:0007669"/>
    <property type="project" value="InterPro"/>
</dbReference>
<gene>
    <name evidence="2" type="ORF">A8806_10498</name>
</gene>
<evidence type="ECO:0000259" key="1">
    <source>
        <dbReference type="PROSITE" id="PS50930"/>
    </source>
</evidence>
<accession>A0A2Y9BHR9</accession>
<reference evidence="2 3" key="1">
    <citation type="submission" date="2018-05" db="EMBL/GenBank/DDBJ databases">
        <title>The Hungate 1000. A catalogue of reference genomes from the rumen microbiome.</title>
        <authorList>
            <person name="Kelly W."/>
        </authorList>
    </citation>
    <scope>NUCLEOTIDE SEQUENCE [LARGE SCALE GENOMIC DNA]</scope>
    <source>
        <strain evidence="2 3">NLAE-zl-C242</strain>
    </source>
</reference>
<dbReference type="InterPro" id="IPR046947">
    <property type="entry name" value="LytR-like"/>
</dbReference>
<dbReference type="RefSeq" id="WP_109730669.1">
    <property type="nucleotide sequence ID" value="NZ_BAAACK010000019.1"/>
</dbReference>
<comment type="caution">
    <text evidence="2">The sequence shown here is derived from an EMBL/GenBank/DDBJ whole genome shotgun (WGS) entry which is preliminary data.</text>
</comment>
<dbReference type="SMART" id="SM00850">
    <property type="entry name" value="LytTR"/>
    <property type="match status" value="1"/>
</dbReference>
<dbReference type="Pfam" id="PF13474">
    <property type="entry name" value="SnoaL_3"/>
    <property type="match status" value="1"/>
</dbReference>
<dbReference type="EMBL" id="QGDL01000004">
    <property type="protein sequence ID" value="PWJ30231.1"/>
    <property type="molecule type" value="Genomic_DNA"/>
</dbReference>
<dbReference type="PANTHER" id="PTHR37299:SF1">
    <property type="entry name" value="STAGE 0 SPORULATION PROTEIN A HOMOLOG"/>
    <property type="match status" value="1"/>
</dbReference>
<dbReference type="Pfam" id="PF04397">
    <property type="entry name" value="LytTR"/>
    <property type="match status" value="1"/>
</dbReference>
<dbReference type="PROSITE" id="PS50930">
    <property type="entry name" value="HTH_LYTTR"/>
    <property type="match status" value="1"/>
</dbReference>
<evidence type="ECO:0000313" key="3">
    <source>
        <dbReference type="Proteomes" id="UP000245845"/>
    </source>
</evidence>
<dbReference type="PANTHER" id="PTHR37299">
    <property type="entry name" value="TRANSCRIPTIONAL REGULATOR-RELATED"/>
    <property type="match status" value="1"/>
</dbReference>
<keyword evidence="3" id="KW-1185">Reference proteome</keyword>
<dbReference type="InterPro" id="IPR007492">
    <property type="entry name" value="LytTR_DNA-bd_dom"/>
</dbReference>
<dbReference type="GO" id="GO:0003677">
    <property type="term" value="F:DNA binding"/>
    <property type="evidence" value="ECO:0007669"/>
    <property type="project" value="InterPro"/>
</dbReference>
<evidence type="ECO:0000313" key="2">
    <source>
        <dbReference type="EMBL" id="PWJ30231.1"/>
    </source>
</evidence>
<name>A0A2Y9BHR9_9FIRM</name>
<organism evidence="2 3">
    <name type="scientific">Faecalicatena orotica</name>
    <dbReference type="NCBI Taxonomy" id="1544"/>
    <lineage>
        <taxon>Bacteria</taxon>
        <taxon>Bacillati</taxon>
        <taxon>Bacillota</taxon>
        <taxon>Clostridia</taxon>
        <taxon>Lachnospirales</taxon>
        <taxon>Lachnospiraceae</taxon>
        <taxon>Faecalicatena</taxon>
    </lineage>
</organism>
<feature type="domain" description="HTH LytTR-type" evidence="1">
    <location>
        <begin position="195"/>
        <end position="267"/>
    </location>
</feature>
<protein>
    <submittedName>
        <fullName evidence="2">LytTR family transcriptional regulator</fullName>
    </submittedName>
</protein>
<dbReference type="InterPro" id="IPR032710">
    <property type="entry name" value="NTF2-like_dom_sf"/>
</dbReference>